<reference evidence="3 4" key="1">
    <citation type="submission" date="2021-07" db="EMBL/GenBank/DDBJ databases">
        <title>Flavobacterium sp. nov. isolated from sediment on the Taihu Lake.</title>
        <authorList>
            <person name="Qu J.-H."/>
        </authorList>
    </citation>
    <scope>NUCLEOTIDE SEQUENCE [LARGE SCALE GENOMIC DNA]</scope>
    <source>
        <strain evidence="3 4">NAS39</strain>
    </source>
</reference>
<dbReference type="Pfam" id="PF11827">
    <property type="entry name" value="DUF3347"/>
    <property type="match status" value="1"/>
</dbReference>
<dbReference type="InterPro" id="IPR045800">
    <property type="entry name" value="HMBD"/>
</dbReference>
<dbReference type="Pfam" id="PF19335">
    <property type="entry name" value="HMBD"/>
    <property type="match status" value="1"/>
</dbReference>
<evidence type="ECO:0000313" key="3">
    <source>
        <dbReference type="EMBL" id="MBW4360524.1"/>
    </source>
</evidence>
<dbReference type="InterPro" id="IPR021782">
    <property type="entry name" value="DUF3347"/>
</dbReference>
<evidence type="ECO:0000259" key="1">
    <source>
        <dbReference type="Pfam" id="PF11827"/>
    </source>
</evidence>
<keyword evidence="4" id="KW-1185">Reference proteome</keyword>
<proteinExistence type="predicted"/>
<feature type="domain" description="DUF3347" evidence="1">
    <location>
        <begin position="94"/>
        <end position="184"/>
    </location>
</feature>
<dbReference type="RefSeq" id="WP_219317011.1">
    <property type="nucleotide sequence ID" value="NZ_JAHWYN010000006.1"/>
</dbReference>
<sequence length="185" mass="20515">MKNVILSAVAMVFVLVSCNQKNKQGETSATETAETTSQLYACSMHPEVTGKKGDECSKCGMELSEPVVSKKENHEHEAEVINRTNAFSLTEIQNEFSNVKNALEKDDTKAAATAGKSLYVIFNEIDINSIDAKTKKDYLDITESAKENAEHIGDNEGKLDHQKEHFEILSKDIKDLTQLFNSAKK</sequence>
<dbReference type="PROSITE" id="PS51257">
    <property type="entry name" value="PROKAR_LIPOPROTEIN"/>
    <property type="match status" value="1"/>
</dbReference>
<evidence type="ECO:0000313" key="4">
    <source>
        <dbReference type="Proteomes" id="UP000812031"/>
    </source>
</evidence>
<dbReference type="Proteomes" id="UP000812031">
    <property type="component" value="Unassembled WGS sequence"/>
</dbReference>
<dbReference type="EMBL" id="JAHWYN010000006">
    <property type="protein sequence ID" value="MBW4360524.1"/>
    <property type="molecule type" value="Genomic_DNA"/>
</dbReference>
<organism evidence="3 4">
    <name type="scientific">Flavobacterium taihuense</name>
    <dbReference type="NCBI Taxonomy" id="2857508"/>
    <lineage>
        <taxon>Bacteria</taxon>
        <taxon>Pseudomonadati</taxon>
        <taxon>Bacteroidota</taxon>
        <taxon>Flavobacteriia</taxon>
        <taxon>Flavobacteriales</taxon>
        <taxon>Flavobacteriaceae</taxon>
        <taxon>Flavobacterium</taxon>
    </lineage>
</organism>
<feature type="domain" description="Heavy metal binding" evidence="2">
    <location>
        <begin position="40"/>
        <end position="63"/>
    </location>
</feature>
<evidence type="ECO:0000259" key="2">
    <source>
        <dbReference type="Pfam" id="PF19335"/>
    </source>
</evidence>
<gene>
    <name evidence="3" type="ORF">KZH69_08500</name>
</gene>
<protein>
    <submittedName>
        <fullName evidence="3">DUF3347 domain-containing protein</fullName>
    </submittedName>
</protein>
<name>A0ABS6XV19_9FLAO</name>
<comment type="caution">
    <text evidence="3">The sequence shown here is derived from an EMBL/GenBank/DDBJ whole genome shotgun (WGS) entry which is preliminary data.</text>
</comment>
<accession>A0ABS6XV19</accession>